<sequence length="113" mass="13679">MKIKNKHLNLNFYEKKRKEKKQQTFKKVIFLLGISLLLWNCNKEEIGYLENSEAKIRHISYSDFKAKDNFSLLINKVEHKYFDRLKEVEKNKFQGKTVYSTNSTFYIQTDLIY</sequence>
<dbReference type="STRING" id="1622118.Lupro_09125"/>
<keyword evidence="2" id="KW-1185">Reference proteome</keyword>
<evidence type="ECO:0000313" key="1">
    <source>
        <dbReference type="EMBL" id="AMC11413.1"/>
    </source>
</evidence>
<name>A0A0X8G7B3_9FLAO</name>
<organism evidence="1 2">
    <name type="scientific">Lutibacter profundi</name>
    <dbReference type="NCBI Taxonomy" id="1622118"/>
    <lineage>
        <taxon>Bacteria</taxon>
        <taxon>Pseudomonadati</taxon>
        <taxon>Bacteroidota</taxon>
        <taxon>Flavobacteriia</taxon>
        <taxon>Flavobacteriales</taxon>
        <taxon>Flavobacteriaceae</taxon>
        <taxon>Lutibacter</taxon>
    </lineage>
</organism>
<reference evidence="1 2" key="2">
    <citation type="journal article" date="2016" name="Int. J. Syst. Evol. Microbiol.">
        <title>Lutibacter profundi sp. nov., isolated from a deep-sea hydrothermal system on the Arctic Mid-Ocean Ridge and emended description of the genus Lutibacter.</title>
        <authorList>
            <person name="Le Moine Bauer S."/>
            <person name="Roalkvam I."/>
            <person name="Steen I.H."/>
            <person name="Dahle H."/>
        </authorList>
    </citation>
    <scope>NUCLEOTIDE SEQUENCE [LARGE SCALE GENOMIC DNA]</scope>
    <source>
        <strain evidence="1 2">LP1</strain>
    </source>
</reference>
<evidence type="ECO:0000313" key="2">
    <source>
        <dbReference type="Proteomes" id="UP000059672"/>
    </source>
</evidence>
<dbReference type="Proteomes" id="UP000059672">
    <property type="component" value="Chromosome"/>
</dbReference>
<reference evidence="2" key="1">
    <citation type="submission" date="2015-12" db="EMBL/GenBank/DDBJ databases">
        <title>Complete genome sequence of Lutibacter profundus strain LP1.</title>
        <authorList>
            <person name="Wissuwa J."/>
            <person name="Le Moine Bauer S."/>
            <person name="Stokke R."/>
            <person name="Dahle H."/>
            <person name="Steen I.H."/>
        </authorList>
    </citation>
    <scope>NUCLEOTIDE SEQUENCE [LARGE SCALE GENOMIC DNA]</scope>
    <source>
        <strain evidence="2">LP1</strain>
    </source>
</reference>
<dbReference type="KEGG" id="lut:Lupro_09125"/>
<dbReference type="AlphaFoldDB" id="A0A0X8G7B3"/>
<gene>
    <name evidence="1" type="ORF">Lupro_09125</name>
</gene>
<accession>A0A0X8G7B3</accession>
<proteinExistence type="predicted"/>
<protein>
    <submittedName>
        <fullName evidence="1">Uncharacterized protein</fullName>
    </submittedName>
</protein>
<dbReference type="RefSeq" id="WP_068209084.1">
    <property type="nucleotide sequence ID" value="NZ_CP013355.1"/>
</dbReference>
<dbReference type="EMBL" id="CP013355">
    <property type="protein sequence ID" value="AMC11413.1"/>
    <property type="molecule type" value="Genomic_DNA"/>
</dbReference>